<organism evidence="3 4">
    <name type="scientific">Rhodamnia argentea</name>
    <dbReference type="NCBI Taxonomy" id="178133"/>
    <lineage>
        <taxon>Eukaryota</taxon>
        <taxon>Viridiplantae</taxon>
        <taxon>Streptophyta</taxon>
        <taxon>Embryophyta</taxon>
        <taxon>Tracheophyta</taxon>
        <taxon>Spermatophyta</taxon>
        <taxon>Magnoliopsida</taxon>
        <taxon>eudicotyledons</taxon>
        <taxon>Gunneridae</taxon>
        <taxon>Pentapetalae</taxon>
        <taxon>rosids</taxon>
        <taxon>malvids</taxon>
        <taxon>Myrtales</taxon>
        <taxon>Myrtaceae</taxon>
        <taxon>Myrtoideae</taxon>
        <taxon>Myrteae</taxon>
        <taxon>Australasian group</taxon>
        <taxon>Rhodamnia</taxon>
    </lineage>
</organism>
<dbReference type="RefSeq" id="XP_030534364.1">
    <property type="nucleotide sequence ID" value="XM_030678504.2"/>
</dbReference>
<feature type="region of interest" description="Disordered" evidence="1">
    <location>
        <begin position="287"/>
        <end position="309"/>
    </location>
</feature>
<dbReference type="InterPro" id="IPR018848">
    <property type="entry name" value="WIYLD_domain"/>
</dbReference>
<dbReference type="PANTHER" id="PTHR34271:SF1">
    <property type="entry name" value="NUCLEOLAR HISTONE METHYLTRANSFERASE-RELATED PROTEIN"/>
    <property type="match status" value="1"/>
</dbReference>
<evidence type="ECO:0000313" key="4">
    <source>
        <dbReference type="RefSeq" id="XP_030534364.1"/>
    </source>
</evidence>
<feature type="domain" description="WIYLD" evidence="2">
    <location>
        <begin position="13"/>
        <end position="71"/>
    </location>
</feature>
<dbReference type="Pfam" id="PF10440">
    <property type="entry name" value="WIYLD"/>
    <property type="match status" value="1"/>
</dbReference>
<evidence type="ECO:0000259" key="2">
    <source>
        <dbReference type="Pfam" id="PF10440"/>
    </source>
</evidence>
<evidence type="ECO:0000313" key="3">
    <source>
        <dbReference type="Proteomes" id="UP000827889"/>
    </source>
</evidence>
<dbReference type="Gene3D" id="1.10.8.850">
    <property type="entry name" value="Histone-lysine N methyltransferase , C-terminal domain-like"/>
    <property type="match status" value="1"/>
</dbReference>
<dbReference type="Proteomes" id="UP000827889">
    <property type="component" value="Chromosome 5"/>
</dbReference>
<dbReference type="PANTHER" id="PTHR34271">
    <property type="entry name" value="NUCLEOLAR HISTONE METHYLTRANSFERASE-RELATED PROTEIN"/>
    <property type="match status" value="1"/>
</dbReference>
<gene>
    <name evidence="4" type="primary">LOC115743642</name>
</gene>
<proteinExistence type="predicted"/>
<evidence type="ECO:0000256" key="1">
    <source>
        <dbReference type="SAM" id="MobiDB-lite"/>
    </source>
</evidence>
<sequence>MPRRRPRQTERNARNTRMDAAVDAMGRLGFPERMVRESVRELLKVYDDKWDFIEDDAYNTLLEFILEKQNECVTKEVEASASSRKDGETSTMLMAGPSSGVVLSEHEAEAATNDIEAAESSSKVDEALPLASALPTLEIDCPPEVEGHRRGHKDVGHDEDSGGGRQAPALIIKRESSGAKDILQSFSTMLDCPPGFEGYRRGCKDVRDDHDSSGGRQAPALTSKRESSGAEDILQSALRLLPTNGSAPQVVANGAHLRRRRRYHGWIGCEEEEEMVQLPPALLPEFLTNNRMDKQSPEGQRKRRWDARP</sequence>
<feature type="compositionally biased region" description="Basic and acidic residues" evidence="1">
    <location>
        <begin position="145"/>
        <end position="162"/>
    </location>
</feature>
<name>A0A8B8PI40_9MYRT</name>
<protein>
    <submittedName>
        <fullName evidence="4">Uncharacterized protein LOC115743642 isoform X1</fullName>
    </submittedName>
</protein>
<dbReference type="GeneID" id="115743642"/>
<feature type="compositionally biased region" description="Basic and acidic residues" evidence="1">
    <location>
        <begin position="203"/>
        <end position="213"/>
    </location>
</feature>
<feature type="region of interest" description="Disordered" evidence="1">
    <location>
        <begin position="203"/>
        <end position="229"/>
    </location>
</feature>
<reference evidence="4" key="1">
    <citation type="submission" date="2025-08" db="UniProtKB">
        <authorList>
            <consortium name="RefSeq"/>
        </authorList>
    </citation>
    <scope>IDENTIFICATION</scope>
    <source>
        <tissue evidence="4">Leaf</tissue>
    </source>
</reference>
<dbReference type="OrthoDB" id="1898570at2759"/>
<accession>A0A8B8PI40</accession>
<dbReference type="AlphaFoldDB" id="A0A8B8PI40"/>
<keyword evidence="3" id="KW-1185">Reference proteome</keyword>
<dbReference type="InterPro" id="IPR043017">
    <property type="entry name" value="WIYLD_dom_sf"/>
</dbReference>
<feature type="compositionally biased region" description="Basic and acidic residues" evidence="1">
    <location>
        <begin position="291"/>
        <end position="309"/>
    </location>
</feature>
<dbReference type="KEGG" id="rarg:115743642"/>
<feature type="region of interest" description="Disordered" evidence="1">
    <location>
        <begin position="141"/>
        <end position="165"/>
    </location>
</feature>